<name>G4T654_SERID</name>
<protein>
    <recommendedName>
        <fullName evidence="4">Methyltransferase domain-containing protein</fullName>
    </recommendedName>
</protein>
<feature type="region of interest" description="Disordered" evidence="1">
    <location>
        <begin position="1037"/>
        <end position="1094"/>
    </location>
</feature>
<dbReference type="InterPro" id="IPR029063">
    <property type="entry name" value="SAM-dependent_MTases_sf"/>
</dbReference>
<evidence type="ECO:0000313" key="3">
    <source>
        <dbReference type="Proteomes" id="UP000007148"/>
    </source>
</evidence>
<feature type="compositionally biased region" description="Low complexity" evidence="1">
    <location>
        <begin position="438"/>
        <end position="451"/>
    </location>
</feature>
<feature type="region of interest" description="Disordered" evidence="1">
    <location>
        <begin position="960"/>
        <end position="1021"/>
    </location>
</feature>
<feature type="region of interest" description="Disordered" evidence="1">
    <location>
        <begin position="897"/>
        <end position="916"/>
    </location>
</feature>
<dbReference type="AlphaFoldDB" id="G4T654"/>
<dbReference type="Pfam" id="PF13489">
    <property type="entry name" value="Methyltransf_23"/>
    <property type="match status" value="1"/>
</dbReference>
<comment type="caution">
    <text evidence="2">The sequence shown here is derived from an EMBL/GenBank/DDBJ whole genome shotgun (WGS) entry which is preliminary data.</text>
</comment>
<accession>G4T654</accession>
<gene>
    <name evidence="2" type="ORF">PIIN_00560</name>
</gene>
<evidence type="ECO:0000313" key="2">
    <source>
        <dbReference type="EMBL" id="CCA66797.1"/>
    </source>
</evidence>
<feature type="region of interest" description="Disordered" evidence="1">
    <location>
        <begin position="326"/>
        <end position="364"/>
    </location>
</feature>
<dbReference type="EMBL" id="CAFZ01000006">
    <property type="protein sequence ID" value="CCA66797.1"/>
    <property type="molecule type" value="Genomic_DNA"/>
</dbReference>
<dbReference type="InParanoid" id="G4T654"/>
<dbReference type="Proteomes" id="UP000007148">
    <property type="component" value="Unassembled WGS sequence"/>
</dbReference>
<dbReference type="eggNOG" id="ENOG502S6MC">
    <property type="taxonomic scope" value="Eukaryota"/>
</dbReference>
<feature type="compositionally biased region" description="Low complexity" evidence="1">
    <location>
        <begin position="255"/>
        <end position="276"/>
    </location>
</feature>
<dbReference type="CDD" id="cd02440">
    <property type="entry name" value="AdoMet_MTases"/>
    <property type="match status" value="1"/>
</dbReference>
<dbReference type="STRING" id="1109443.G4T654"/>
<sequence length="1162" mass="125719">MDKIRPAGDREQIGTPQSNGDKQGRAGPDEQSNVGHHPPSLSAAVHGKRRLSGLLSSSSNAPSVPLTRPVPAAAYTNPYLSPELSLSSPALLFASSSRQKSSVQSIQHQVAAMPPKPAGKDIPAFFPGMDEFYYAPKKSVKSSGASTSGTSTKSGSSTKSPSKSKPKERDGPSLMSKDSDPTEPADSQGHPRRALPAPVPSESIIQEKELTTAEQVAAQASNTDLDAVTGKTFASSPSRNLPSFTPSSSSPPPTFSILPSTSSPPSRRLALSTSPPTDHTSTIMSVARGTPPSAHGKTTLKKRAASASSSTAAAGLGITGVELEPTSGMTISRDQRQDSVTDIAPSHSPRPFRNKNHARHHALPLKVAPYPRSYDTRAIDQDTADHLLLTSLCRSVTWHDFAPILPNSSTSNTTTPATVTAGIVQSSIESTQNVTFEPPLTTPTLSDSSPQPTTPTPVPESAAQKTPAPRSVLDLGCGNGVWIMDCAKVWPDAHFVGLDLVPLQPNLSVVDPKLANRIEWVTANLIARGVPEDKWPDLLEEVSRVLEPNGAIEILEEDLIFPGGSEPCTCHYPPDWNEGEEDARNEDTMSSELNHQSPEKDLHHSGYQGLFYPSQSVDVRDHSHLEQAYNDMHADRFINLRPISVLTNVLPLYFRDVRSHPPLLITFPPPEEEMWSDASSLSSTSGESDASVALHNRKTLVATPKRQKATIPKSPHLSRPSTANSSAIYSIDSSAVESSHGGSPPQGRSPLQQQPPTLPLDGQVETVTNGSSPSEYMHQPPQGGWHTLHIDIRALVHPKQPFIMIDRCRMPARVVSAGADSQNLADQTMTRLPNTTFEFDFQYLTMSLAHSVTEVLECKEEIWEYMVRKGEAKPGNGSNIAAWTGLGMSLATSGEWSEGEAVKTKKPIRSRSPRRDEPVERKDFDFWVSNYEREMKRRIQMAKVMRSRLDWKPRELVSSEFHSSHSHRPSMGNSVSGPGGKILSPITPGGWSSVPAPFGTISTENPTRRLDPSDHPHSSSLEDINTALNVQEDDLDEHHHQSAVKGAHSSSTSLVGNESSSVGARKRTNSGPEKLQRTRRGSGHSSQQGHARNNSLDAADAWETLVQEKPHLASLRADDGTIAGSAMDRDSKAVDENGFADDIPRLSRCVKVFVAWNNKDET</sequence>
<feature type="compositionally biased region" description="Basic and acidic residues" evidence="1">
    <location>
        <begin position="1"/>
        <end position="12"/>
    </location>
</feature>
<keyword evidence="3" id="KW-1185">Reference proteome</keyword>
<feature type="compositionally biased region" description="Low complexity" evidence="1">
    <location>
        <begin position="95"/>
        <end position="107"/>
    </location>
</feature>
<evidence type="ECO:0000256" key="1">
    <source>
        <dbReference type="SAM" id="MobiDB-lite"/>
    </source>
</evidence>
<feature type="compositionally biased region" description="Basic and acidic residues" evidence="1">
    <location>
        <begin position="1006"/>
        <end position="1017"/>
    </location>
</feature>
<evidence type="ECO:0008006" key="4">
    <source>
        <dbReference type="Google" id="ProtNLM"/>
    </source>
</evidence>
<feature type="region of interest" description="Disordered" evidence="1">
    <location>
        <begin position="95"/>
        <end position="123"/>
    </location>
</feature>
<feature type="region of interest" description="Disordered" evidence="1">
    <location>
        <begin position="577"/>
        <end position="605"/>
    </location>
</feature>
<feature type="region of interest" description="Disordered" evidence="1">
    <location>
        <begin position="1"/>
        <end position="74"/>
    </location>
</feature>
<dbReference type="OrthoDB" id="2013972at2759"/>
<feature type="compositionally biased region" description="Polar residues" evidence="1">
    <location>
        <begin position="719"/>
        <end position="741"/>
    </location>
</feature>
<feature type="compositionally biased region" description="Polar residues" evidence="1">
    <location>
        <begin position="1083"/>
        <end position="1094"/>
    </location>
</feature>
<reference evidence="2 3" key="1">
    <citation type="journal article" date="2011" name="PLoS Pathog.">
        <title>Endophytic Life Strategies Decoded by Genome and Transcriptome Analyses of the Mutualistic Root Symbiont Piriformospora indica.</title>
        <authorList>
            <person name="Zuccaro A."/>
            <person name="Lahrmann U."/>
            <person name="Guldener U."/>
            <person name="Langen G."/>
            <person name="Pfiffi S."/>
            <person name="Biedenkopf D."/>
            <person name="Wong P."/>
            <person name="Samans B."/>
            <person name="Grimm C."/>
            <person name="Basiewicz M."/>
            <person name="Murat C."/>
            <person name="Martin F."/>
            <person name="Kogel K.H."/>
        </authorList>
    </citation>
    <scope>NUCLEOTIDE SEQUENCE [LARGE SCALE GENOMIC DNA]</scope>
    <source>
        <strain evidence="2 3">DSM 11827</strain>
    </source>
</reference>
<proteinExistence type="predicted"/>
<feature type="compositionally biased region" description="Polar residues" evidence="1">
    <location>
        <begin position="677"/>
        <end position="688"/>
    </location>
</feature>
<dbReference type="SUPFAM" id="SSF53335">
    <property type="entry name" value="S-adenosyl-L-methionine-dependent methyltransferases"/>
    <property type="match status" value="1"/>
</dbReference>
<feature type="compositionally biased region" description="Polar residues" evidence="1">
    <location>
        <begin position="765"/>
        <end position="774"/>
    </location>
</feature>
<feature type="region of interest" description="Disordered" evidence="1">
    <location>
        <begin position="430"/>
        <end position="470"/>
    </location>
</feature>
<feature type="compositionally biased region" description="Low complexity" evidence="1">
    <location>
        <begin position="141"/>
        <end position="163"/>
    </location>
</feature>
<feature type="region of interest" description="Disordered" evidence="1">
    <location>
        <begin position="138"/>
        <end position="298"/>
    </location>
</feature>
<feature type="compositionally biased region" description="Polar residues" evidence="1">
    <location>
        <begin position="212"/>
        <end position="224"/>
    </location>
</feature>
<dbReference type="HOGENOM" id="CLU_275092_0_0_1"/>
<feature type="compositionally biased region" description="Polar residues" evidence="1">
    <location>
        <begin position="1048"/>
        <end position="1062"/>
    </location>
</feature>
<feature type="compositionally biased region" description="Basic residues" evidence="1">
    <location>
        <begin position="350"/>
        <end position="363"/>
    </location>
</feature>
<dbReference type="Gene3D" id="3.40.50.150">
    <property type="entry name" value="Vaccinia Virus protein VP39"/>
    <property type="match status" value="1"/>
</dbReference>
<feature type="region of interest" description="Disordered" evidence="1">
    <location>
        <begin position="667"/>
        <end position="783"/>
    </location>
</feature>
<organism evidence="2 3">
    <name type="scientific">Serendipita indica (strain DSM 11827)</name>
    <name type="common">Root endophyte fungus</name>
    <name type="synonym">Piriformospora indica</name>
    <dbReference type="NCBI Taxonomy" id="1109443"/>
    <lineage>
        <taxon>Eukaryota</taxon>
        <taxon>Fungi</taxon>
        <taxon>Dikarya</taxon>
        <taxon>Basidiomycota</taxon>
        <taxon>Agaricomycotina</taxon>
        <taxon>Agaricomycetes</taxon>
        <taxon>Sebacinales</taxon>
        <taxon>Serendipitaceae</taxon>
        <taxon>Serendipita</taxon>
    </lineage>
</organism>